<reference evidence="1 2" key="1">
    <citation type="submission" date="2013-01" db="EMBL/GenBank/DDBJ databases">
        <authorList>
            <person name="Harkins D.M."/>
            <person name="Durkin A.S."/>
            <person name="Brinkac L.M."/>
            <person name="Haft D.H."/>
            <person name="Selengut J.D."/>
            <person name="Sanka R."/>
            <person name="DePew J."/>
            <person name="Purushe J."/>
            <person name="Tulsiani S.M."/>
            <person name="Graham G.C."/>
            <person name="Burns M.-A."/>
            <person name="Dohnt M.F."/>
            <person name="Smythe L.D."/>
            <person name="McKay D.B."/>
            <person name="Craig S.B."/>
            <person name="Vinetz J.M."/>
            <person name="Sutton G.G."/>
            <person name="Nierman W.C."/>
            <person name="Fouts D.E."/>
        </authorList>
    </citation>
    <scope>NUCLEOTIDE SEQUENCE [LARGE SCALE GENOMIC DNA]</scope>
    <source>
        <strain evidence="1 2">LT2116</strain>
    </source>
</reference>
<proteinExistence type="predicted"/>
<name>M3H2J2_9LEPT</name>
<gene>
    <name evidence="1" type="ORF">LEP1GSC188_2049</name>
</gene>
<evidence type="ECO:0000313" key="1">
    <source>
        <dbReference type="EMBL" id="EMF83361.1"/>
    </source>
</evidence>
<dbReference type="Proteomes" id="UP000011770">
    <property type="component" value="Unassembled WGS sequence"/>
</dbReference>
<sequence length="42" mass="5176">MGTLWTSLFDRKNPKNHRIRSGLFPMRTFRSRNMRSNFRKHP</sequence>
<dbReference type="AlphaFoldDB" id="M3H2J2"/>
<comment type="caution">
    <text evidence="1">The sequence shown here is derived from an EMBL/GenBank/DDBJ whole genome shotgun (WGS) entry which is preliminary data.</text>
</comment>
<dbReference type="EMBL" id="AHOR02000013">
    <property type="protein sequence ID" value="EMF83361.1"/>
    <property type="molecule type" value="Genomic_DNA"/>
</dbReference>
<protein>
    <submittedName>
        <fullName evidence="1">Uncharacterized protein</fullName>
    </submittedName>
</protein>
<organism evidence="1 2">
    <name type="scientific">Leptospira weilii serovar Topaz str. LT2116</name>
    <dbReference type="NCBI Taxonomy" id="1088540"/>
    <lineage>
        <taxon>Bacteria</taxon>
        <taxon>Pseudomonadati</taxon>
        <taxon>Spirochaetota</taxon>
        <taxon>Spirochaetia</taxon>
        <taxon>Leptospirales</taxon>
        <taxon>Leptospiraceae</taxon>
        <taxon>Leptospira</taxon>
    </lineage>
</organism>
<evidence type="ECO:0000313" key="2">
    <source>
        <dbReference type="Proteomes" id="UP000011770"/>
    </source>
</evidence>
<accession>M3H2J2</accession>